<dbReference type="RefSeq" id="WP_126697431.1">
    <property type="nucleotide sequence ID" value="NZ_RWKW01000001.1"/>
</dbReference>
<dbReference type="OrthoDB" id="9980285at2"/>
<protein>
    <submittedName>
        <fullName evidence="2">Uncharacterized protein</fullName>
    </submittedName>
</protein>
<feature type="compositionally biased region" description="Pro residues" evidence="1">
    <location>
        <begin position="115"/>
        <end position="134"/>
    </location>
</feature>
<proteinExistence type="predicted"/>
<sequence>MDWRREGDILESILALLVSLAGLADRAAGMPLCLALPALGFIARAEDVARDFLAGLPAGMAACVVGSESTDRAERLAVDLRALARLLRALLARARRRAWLSGKEMGLRTGSSSEPPLPARPGRPVPAWPAPDTS</sequence>
<organism evidence="2 3">
    <name type="scientific">Aquibium carbonis</name>
    <dbReference type="NCBI Taxonomy" id="2495581"/>
    <lineage>
        <taxon>Bacteria</taxon>
        <taxon>Pseudomonadati</taxon>
        <taxon>Pseudomonadota</taxon>
        <taxon>Alphaproteobacteria</taxon>
        <taxon>Hyphomicrobiales</taxon>
        <taxon>Phyllobacteriaceae</taxon>
        <taxon>Aquibium</taxon>
    </lineage>
</organism>
<keyword evidence="3" id="KW-1185">Reference proteome</keyword>
<dbReference type="Proteomes" id="UP000278398">
    <property type="component" value="Unassembled WGS sequence"/>
</dbReference>
<comment type="caution">
    <text evidence="2">The sequence shown here is derived from an EMBL/GenBank/DDBJ whole genome shotgun (WGS) entry which is preliminary data.</text>
</comment>
<evidence type="ECO:0000256" key="1">
    <source>
        <dbReference type="SAM" id="MobiDB-lite"/>
    </source>
</evidence>
<evidence type="ECO:0000313" key="3">
    <source>
        <dbReference type="Proteomes" id="UP000278398"/>
    </source>
</evidence>
<reference evidence="2 3" key="1">
    <citation type="submission" date="2018-12" db="EMBL/GenBank/DDBJ databases">
        <title>Mesorhizobium carbonis sp. nov., isolated from coal mine water.</title>
        <authorList>
            <person name="Xin W."/>
            <person name="Xu Z."/>
            <person name="Xiang F."/>
            <person name="Zhang J."/>
            <person name="Xi L."/>
            <person name="Liu J."/>
        </authorList>
    </citation>
    <scope>NUCLEOTIDE SEQUENCE [LARGE SCALE GENOMIC DNA]</scope>
    <source>
        <strain evidence="2 3">B2.3</strain>
    </source>
</reference>
<name>A0A429Z417_9HYPH</name>
<dbReference type="EMBL" id="RWKW01000001">
    <property type="protein sequence ID" value="RST88466.1"/>
    <property type="molecule type" value="Genomic_DNA"/>
</dbReference>
<accession>A0A429Z417</accession>
<feature type="region of interest" description="Disordered" evidence="1">
    <location>
        <begin position="105"/>
        <end position="134"/>
    </location>
</feature>
<dbReference type="AlphaFoldDB" id="A0A429Z417"/>
<gene>
    <name evidence="2" type="ORF">EJC49_00190</name>
</gene>
<evidence type="ECO:0000313" key="2">
    <source>
        <dbReference type="EMBL" id="RST88466.1"/>
    </source>
</evidence>